<comment type="similarity">
    <text evidence="1">Belongs to the LysR transcriptional regulatory family.</text>
</comment>
<proteinExistence type="inferred from homology"/>
<dbReference type="Pfam" id="PF00126">
    <property type="entry name" value="HTH_1"/>
    <property type="match status" value="1"/>
</dbReference>
<keyword evidence="3" id="KW-0238">DNA-binding</keyword>
<evidence type="ECO:0000313" key="7">
    <source>
        <dbReference type="Proteomes" id="UP000555552"/>
    </source>
</evidence>
<gene>
    <name evidence="6" type="ORF">HLB09_03580</name>
</gene>
<comment type="caution">
    <text evidence="6">The sequence shown here is derived from an EMBL/GenBank/DDBJ whole genome shotgun (WGS) entry which is preliminary data.</text>
</comment>
<dbReference type="InterPro" id="IPR036390">
    <property type="entry name" value="WH_DNA-bd_sf"/>
</dbReference>
<accession>A0A849BGH4</accession>
<dbReference type="PANTHER" id="PTHR30126:SF40">
    <property type="entry name" value="HTH-TYPE TRANSCRIPTIONAL REGULATOR GLTR"/>
    <property type="match status" value="1"/>
</dbReference>
<dbReference type="SUPFAM" id="SSF53850">
    <property type="entry name" value="Periplasmic binding protein-like II"/>
    <property type="match status" value="1"/>
</dbReference>
<dbReference type="PANTHER" id="PTHR30126">
    <property type="entry name" value="HTH-TYPE TRANSCRIPTIONAL REGULATOR"/>
    <property type="match status" value="1"/>
</dbReference>
<evidence type="ECO:0000259" key="5">
    <source>
        <dbReference type="PROSITE" id="PS50931"/>
    </source>
</evidence>
<dbReference type="EMBL" id="JABEMA010000024">
    <property type="protein sequence ID" value="NNH22179.1"/>
    <property type="molecule type" value="Genomic_DNA"/>
</dbReference>
<dbReference type="InterPro" id="IPR005119">
    <property type="entry name" value="LysR_subst-bd"/>
</dbReference>
<dbReference type="PROSITE" id="PS50931">
    <property type="entry name" value="HTH_LYSR"/>
    <property type="match status" value="1"/>
</dbReference>
<evidence type="ECO:0000313" key="6">
    <source>
        <dbReference type="EMBL" id="NNH22179.1"/>
    </source>
</evidence>
<dbReference type="GO" id="GO:0003700">
    <property type="term" value="F:DNA-binding transcription factor activity"/>
    <property type="evidence" value="ECO:0007669"/>
    <property type="project" value="InterPro"/>
</dbReference>
<keyword evidence="7" id="KW-1185">Reference proteome</keyword>
<dbReference type="RefSeq" id="WP_171202032.1">
    <property type="nucleotide sequence ID" value="NZ_JABEMA010000024.1"/>
</dbReference>
<dbReference type="InterPro" id="IPR036388">
    <property type="entry name" value="WH-like_DNA-bd_sf"/>
</dbReference>
<dbReference type="Gene3D" id="1.10.10.10">
    <property type="entry name" value="Winged helix-like DNA-binding domain superfamily/Winged helix DNA-binding domain"/>
    <property type="match status" value="1"/>
</dbReference>
<dbReference type="InterPro" id="IPR000847">
    <property type="entry name" value="LysR_HTH_N"/>
</dbReference>
<dbReference type="AlphaFoldDB" id="A0A849BGH4"/>
<dbReference type="Gene3D" id="3.40.190.10">
    <property type="entry name" value="Periplasmic binding protein-like II"/>
    <property type="match status" value="2"/>
</dbReference>
<dbReference type="SUPFAM" id="SSF46785">
    <property type="entry name" value="Winged helix' DNA-binding domain"/>
    <property type="match status" value="1"/>
</dbReference>
<evidence type="ECO:0000256" key="2">
    <source>
        <dbReference type="ARBA" id="ARBA00023015"/>
    </source>
</evidence>
<reference evidence="6 7" key="1">
    <citation type="submission" date="2020-05" db="EMBL/GenBank/DDBJ databases">
        <title>MicrobeNet Type strains.</title>
        <authorList>
            <person name="Nicholson A.C."/>
        </authorList>
    </citation>
    <scope>NUCLEOTIDE SEQUENCE [LARGE SCALE GENOMIC DNA]</scope>
    <source>
        <strain evidence="6 7">JCM 14547</strain>
    </source>
</reference>
<sequence>MVKSGFMSLDPRRLLVLRAVRRAGGVLPAARALHLTPSAVSQAVTRLEQEAGLALVDRSRRGGGRTLELTSAGHALADRAEEVAEALALAERETASLRGAASGPVRVGGFATVLRRLVAPAVGALSLAGSAVVPEVVEVDEPTGRRAVRAGRLDLLLVERVLGDDPPVTPGLAVEDLMHDAYRVVVPAAWPRPDVLDELLGRPWVAGPPGQPARLVLDRLAAAGERRPRVQHTCLEASATLALVGAGLGAAVVTELALAYLPHPGARATSGSVDAGSRVLSVVHRSGRADPSPAAVAVLDALRVQAGEEVSPG</sequence>
<keyword evidence="2" id="KW-0805">Transcription regulation</keyword>
<dbReference type="Proteomes" id="UP000555552">
    <property type="component" value="Unassembled WGS sequence"/>
</dbReference>
<protein>
    <submittedName>
        <fullName evidence="6">LysR family transcriptional regulator</fullName>
    </submittedName>
</protein>
<organism evidence="6 7">
    <name type="scientific">Pseudokineococcus marinus</name>
    <dbReference type="NCBI Taxonomy" id="351215"/>
    <lineage>
        <taxon>Bacteria</taxon>
        <taxon>Bacillati</taxon>
        <taxon>Actinomycetota</taxon>
        <taxon>Actinomycetes</taxon>
        <taxon>Kineosporiales</taxon>
        <taxon>Kineosporiaceae</taxon>
        <taxon>Pseudokineococcus</taxon>
    </lineage>
</organism>
<feature type="domain" description="HTH lysR-type" evidence="5">
    <location>
        <begin position="9"/>
        <end position="66"/>
    </location>
</feature>
<dbReference type="GO" id="GO:0000976">
    <property type="term" value="F:transcription cis-regulatory region binding"/>
    <property type="evidence" value="ECO:0007669"/>
    <property type="project" value="TreeGrafter"/>
</dbReference>
<keyword evidence="4" id="KW-0804">Transcription</keyword>
<dbReference type="Pfam" id="PF03466">
    <property type="entry name" value="LysR_substrate"/>
    <property type="match status" value="1"/>
</dbReference>
<name>A0A849BGH4_9ACTN</name>
<evidence type="ECO:0000256" key="1">
    <source>
        <dbReference type="ARBA" id="ARBA00009437"/>
    </source>
</evidence>
<evidence type="ECO:0000256" key="3">
    <source>
        <dbReference type="ARBA" id="ARBA00023125"/>
    </source>
</evidence>
<evidence type="ECO:0000256" key="4">
    <source>
        <dbReference type="ARBA" id="ARBA00023163"/>
    </source>
</evidence>